<evidence type="ECO:0000313" key="3">
    <source>
        <dbReference type="Proteomes" id="UP000318878"/>
    </source>
</evidence>
<dbReference type="InterPro" id="IPR010982">
    <property type="entry name" value="Lambda_DNA-bd_dom_sf"/>
</dbReference>
<sequence>MATVPFELTRGSLAFVSPRIRTQPERPLHRIREVRKEQGVSLRTAARRLGITSSQVRDEEEETSDLLLTQLYRWSQALDVPVQDLLEEPECDLSAPIRQRAKLVRVMKTAKAILERSKESSVRIMAETLVDQLNDIMPELNEVNAWNNVGQRRSLDDLGRTAQRSISDDSILRAMRD</sequence>
<reference evidence="2 3" key="1">
    <citation type="submission" date="2019-02" db="EMBL/GenBank/DDBJ databases">
        <title>Deep-cultivation of Planctomycetes and their phenomic and genomic characterization uncovers novel biology.</title>
        <authorList>
            <person name="Wiegand S."/>
            <person name="Jogler M."/>
            <person name="Boedeker C."/>
            <person name="Pinto D."/>
            <person name="Vollmers J."/>
            <person name="Rivas-Marin E."/>
            <person name="Kohn T."/>
            <person name="Peeters S.H."/>
            <person name="Heuer A."/>
            <person name="Rast P."/>
            <person name="Oberbeckmann S."/>
            <person name="Bunk B."/>
            <person name="Jeske O."/>
            <person name="Meyerdierks A."/>
            <person name="Storesund J.E."/>
            <person name="Kallscheuer N."/>
            <person name="Luecker S."/>
            <person name="Lage O.M."/>
            <person name="Pohl T."/>
            <person name="Merkel B.J."/>
            <person name="Hornburger P."/>
            <person name="Mueller R.-W."/>
            <person name="Bruemmer F."/>
            <person name="Labrenz M."/>
            <person name="Spormann A.M."/>
            <person name="Op Den Camp H."/>
            <person name="Overmann J."/>
            <person name="Amann R."/>
            <person name="Jetten M.S.M."/>
            <person name="Mascher T."/>
            <person name="Medema M.H."/>
            <person name="Devos D.P."/>
            <person name="Kaster A.-K."/>
            <person name="Ovreas L."/>
            <person name="Rohde M."/>
            <person name="Galperin M.Y."/>
            <person name="Jogler C."/>
        </authorList>
    </citation>
    <scope>NUCLEOTIDE SEQUENCE [LARGE SCALE GENOMIC DNA]</scope>
    <source>
        <strain evidence="2 3">Enr8</strain>
    </source>
</reference>
<name>A0A5C5UUG4_9BACT</name>
<dbReference type="SMART" id="SM00530">
    <property type="entry name" value="HTH_XRE"/>
    <property type="match status" value="1"/>
</dbReference>
<dbReference type="Pfam" id="PF01381">
    <property type="entry name" value="HTH_3"/>
    <property type="match status" value="1"/>
</dbReference>
<dbReference type="OrthoDB" id="276462at2"/>
<dbReference type="AlphaFoldDB" id="A0A5C5UUG4"/>
<dbReference type="Gene3D" id="1.10.260.40">
    <property type="entry name" value="lambda repressor-like DNA-binding domains"/>
    <property type="match status" value="1"/>
</dbReference>
<accession>A0A5C5UUG4</accession>
<protein>
    <submittedName>
        <fullName evidence="2">Helix-turn-helix domain protein</fullName>
    </submittedName>
</protein>
<dbReference type="GO" id="GO:0003677">
    <property type="term" value="F:DNA binding"/>
    <property type="evidence" value="ECO:0007669"/>
    <property type="project" value="InterPro"/>
</dbReference>
<gene>
    <name evidence="2" type="ORF">Enr8_46680</name>
</gene>
<feature type="domain" description="HTH cro/C1-type" evidence="1">
    <location>
        <begin position="31"/>
        <end position="85"/>
    </location>
</feature>
<comment type="caution">
    <text evidence="2">The sequence shown here is derived from an EMBL/GenBank/DDBJ whole genome shotgun (WGS) entry which is preliminary data.</text>
</comment>
<dbReference type="SUPFAM" id="SSF47413">
    <property type="entry name" value="lambda repressor-like DNA-binding domains"/>
    <property type="match status" value="1"/>
</dbReference>
<evidence type="ECO:0000313" key="2">
    <source>
        <dbReference type="EMBL" id="TWT30011.1"/>
    </source>
</evidence>
<proteinExistence type="predicted"/>
<organism evidence="2 3">
    <name type="scientific">Blastopirellula retiformator</name>
    <dbReference type="NCBI Taxonomy" id="2527970"/>
    <lineage>
        <taxon>Bacteria</taxon>
        <taxon>Pseudomonadati</taxon>
        <taxon>Planctomycetota</taxon>
        <taxon>Planctomycetia</taxon>
        <taxon>Pirellulales</taxon>
        <taxon>Pirellulaceae</taxon>
        <taxon>Blastopirellula</taxon>
    </lineage>
</organism>
<evidence type="ECO:0000259" key="1">
    <source>
        <dbReference type="PROSITE" id="PS50943"/>
    </source>
</evidence>
<dbReference type="EMBL" id="SJPF01000006">
    <property type="protein sequence ID" value="TWT30011.1"/>
    <property type="molecule type" value="Genomic_DNA"/>
</dbReference>
<keyword evidence="3" id="KW-1185">Reference proteome</keyword>
<dbReference type="InterPro" id="IPR001387">
    <property type="entry name" value="Cro/C1-type_HTH"/>
</dbReference>
<dbReference type="CDD" id="cd00093">
    <property type="entry name" value="HTH_XRE"/>
    <property type="match status" value="1"/>
</dbReference>
<dbReference type="Proteomes" id="UP000318878">
    <property type="component" value="Unassembled WGS sequence"/>
</dbReference>
<dbReference type="PROSITE" id="PS50943">
    <property type="entry name" value="HTH_CROC1"/>
    <property type="match status" value="1"/>
</dbReference>